<name>A0A0N4XLN1_NIPBR</name>
<gene>
    <name evidence="2" type="ORF">NBR_LOCUS3433</name>
</gene>
<reference evidence="4" key="1">
    <citation type="submission" date="2017-02" db="UniProtKB">
        <authorList>
            <consortium name="WormBaseParasite"/>
        </authorList>
    </citation>
    <scope>IDENTIFICATION</scope>
</reference>
<sequence>MLNSTSGPLSGTDRNSTTNTRTSSRACYSSSTATTSLLLLPNESQRLSDNYPCPSGCSGCHTRFKRTNHSAAVQPTPCSSLQHLRIDDSGPDDDCGSWLITG</sequence>
<dbReference type="Proteomes" id="UP000271162">
    <property type="component" value="Unassembled WGS sequence"/>
</dbReference>
<evidence type="ECO:0000313" key="3">
    <source>
        <dbReference type="Proteomes" id="UP000271162"/>
    </source>
</evidence>
<feature type="region of interest" description="Disordered" evidence="1">
    <location>
        <begin position="1"/>
        <end position="31"/>
    </location>
</feature>
<keyword evidence="3" id="KW-1185">Reference proteome</keyword>
<protein>
    <submittedName>
        <fullName evidence="2 4">Uncharacterized protein</fullName>
    </submittedName>
</protein>
<feature type="compositionally biased region" description="Polar residues" evidence="1">
    <location>
        <begin position="1"/>
        <end position="13"/>
    </location>
</feature>
<evidence type="ECO:0000256" key="1">
    <source>
        <dbReference type="SAM" id="MobiDB-lite"/>
    </source>
</evidence>
<evidence type="ECO:0000313" key="2">
    <source>
        <dbReference type="EMBL" id="VDL67022.1"/>
    </source>
</evidence>
<proteinExistence type="predicted"/>
<dbReference type="AlphaFoldDB" id="A0A0N4XLN1"/>
<organism evidence="4">
    <name type="scientific">Nippostrongylus brasiliensis</name>
    <name type="common">Rat hookworm</name>
    <dbReference type="NCBI Taxonomy" id="27835"/>
    <lineage>
        <taxon>Eukaryota</taxon>
        <taxon>Metazoa</taxon>
        <taxon>Ecdysozoa</taxon>
        <taxon>Nematoda</taxon>
        <taxon>Chromadorea</taxon>
        <taxon>Rhabditida</taxon>
        <taxon>Rhabditina</taxon>
        <taxon>Rhabditomorpha</taxon>
        <taxon>Strongyloidea</taxon>
        <taxon>Heligmosomidae</taxon>
        <taxon>Nippostrongylus</taxon>
    </lineage>
</organism>
<dbReference type="EMBL" id="UYSL01005109">
    <property type="protein sequence ID" value="VDL67022.1"/>
    <property type="molecule type" value="Genomic_DNA"/>
</dbReference>
<evidence type="ECO:0000313" key="4">
    <source>
        <dbReference type="WBParaSite" id="NBR_0000343301-mRNA-1"/>
    </source>
</evidence>
<accession>A0A0N4XLN1</accession>
<dbReference type="WBParaSite" id="NBR_0000343301-mRNA-1">
    <property type="protein sequence ID" value="NBR_0000343301-mRNA-1"/>
    <property type="gene ID" value="NBR_0000343301"/>
</dbReference>
<feature type="compositionally biased region" description="Low complexity" evidence="1">
    <location>
        <begin position="14"/>
        <end position="31"/>
    </location>
</feature>
<reference evidence="2 3" key="2">
    <citation type="submission" date="2018-11" db="EMBL/GenBank/DDBJ databases">
        <authorList>
            <consortium name="Pathogen Informatics"/>
        </authorList>
    </citation>
    <scope>NUCLEOTIDE SEQUENCE [LARGE SCALE GENOMIC DNA]</scope>
</reference>